<name>A0A1X0PAD3_9TRYP</name>
<comment type="caution">
    <text evidence="4">The sequence shown here is derived from an EMBL/GenBank/DDBJ whole genome shotgun (WGS) entry which is preliminary data.</text>
</comment>
<protein>
    <recommendedName>
        <fullName evidence="6">Regulator of chromosome condensation (RCC1)</fullName>
    </recommendedName>
</protein>
<dbReference type="Gene3D" id="2.130.10.30">
    <property type="entry name" value="Regulator of chromosome condensation 1/beta-lactamase-inhibitor protein II"/>
    <property type="match status" value="1"/>
</dbReference>
<feature type="compositionally biased region" description="Low complexity" evidence="3">
    <location>
        <begin position="456"/>
        <end position="467"/>
    </location>
</feature>
<organism evidence="4 5">
    <name type="scientific">Trypanosoma theileri</name>
    <dbReference type="NCBI Taxonomy" id="67003"/>
    <lineage>
        <taxon>Eukaryota</taxon>
        <taxon>Discoba</taxon>
        <taxon>Euglenozoa</taxon>
        <taxon>Kinetoplastea</taxon>
        <taxon>Metakinetoplastina</taxon>
        <taxon>Trypanosomatida</taxon>
        <taxon>Trypanosomatidae</taxon>
        <taxon>Trypanosoma</taxon>
    </lineage>
</organism>
<dbReference type="Proteomes" id="UP000192257">
    <property type="component" value="Unassembled WGS sequence"/>
</dbReference>
<dbReference type="PANTHER" id="PTHR22870">
    <property type="entry name" value="REGULATOR OF CHROMOSOME CONDENSATION"/>
    <property type="match status" value="1"/>
</dbReference>
<feature type="region of interest" description="Disordered" evidence="3">
    <location>
        <begin position="456"/>
        <end position="511"/>
    </location>
</feature>
<gene>
    <name evidence="4" type="ORF">TM35_000014600</name>
</gene>
<feature type="repeat" description="RCC1" evidence="2">
    <location>
        <begin position="300"/>
        <end position="352"/>
    </location>
</feature>
<dbReference type="Pfam" id="PF00415">
    <property type="entry name" value="RCC1"/>
    <property type="match status" value="2"/>
</dbReference>
<dbReference type="SUPFAM" id="SSF50985">
    <property type="entry name" value="RCC1/BLIP-II"/>
    <property type="match status" value="1"/>
</dbReference>
<dbReference type="PRINTS" id="PR00633">
    <property type="entry name" value="RCCNDNSATION"/>
</dbReference>
<evidence type="ECO:0000256" key="2">
    <source>
        <dbReference type="PROSITE-ProRule" id="PRU00235"/>
    </source>
</evidence>
<dbReference type="VEuPathDB" id="TriTrypDB:TM35_000014600"/>
<accession>A0A1X0PAD3</accession>
<dbReference type="EMBL" id="NBCO01000001">
    <property type="protein sequence ID" value="ORC93583.1"/>
    <property type="molecule type" value="Genomic_DNA"/>
</dbReference>
<evidence type="ECO:0008006" key="6">
    <source>
        <dbReference type="Google" id="ProtNLM"/>
    </source>
</evidence>
<feature type="repeat" description="RCC1" evidence="2">
    <location>
        <begin position="353"/>
        <end position="403"/>
    </location>
</feature>
<dbReference type="PANTHER" id="PTHR22870:SF155">
    <property type="entry name" value="E3 UBIQUITIN-PROTEIN LIGASE HERC1-RELATED"/>
    <property type="match status" value="1"/>
</dbReference>
<dbReference type="RefSeq" id="XP_028887649.1">
    <property type="nucleotide sequence ID" value="XM_029021141.1"/>
</dbReference>
<dbReference type="InterPro" id="IPR051210">
    <property type="entry name" value="Ub_ligase/GEF_domain"/>
</dbReference>
<proteinExistence type="predicted"/>
<reference evidence="4 5" key="1">
    <citation type="submission" date="2017-03" db="EMBL/GenBank/DDBJ databases">
        <title>An alternative strategy for trypanosome survival in the mammalian bloodstream revealed through genome and transcriptome analysis of the ubiquitous bovine parasite Trypanosoma (Megatrypanum) theileri.</title>
        <authorList>
            <person name="Kelly S."/>
            <person name="Ivens A."/>
            <person name="Mott A."/>
            <person name="O'Neill E."/>
            <person name="Emms D."/>
            <person name="Macleod O."/>
            <person name="Voorheis P."/>
            <person name="Matthews J."/>
            <person name="Matthews K."/>
            <person name="Carrington M."/>
        </authorList>
    </citation>
    <scope>NUCLEOTIDE SEQUENCE [LARGE SCALE GENOMIC DNA]</scope>
    <source>
        <strain evidence="4">Edinburgh</strain>
    </source>
</reference>
<dbReference type="PROSITE" id="PS00626">
    <property type="entry name" value="RCC1_2"/>
    <property type="match status" value="1"/>
</dbReference>
<dbReference type="GeneID" id="39980921"/>
<evidence type="ECO:0000313" key="4">
    <source>
        <dbReference type="EMBL" id="ORC93583.1"/>
    </source>
</evidence>
<keyword evidence="5" id="KW-1185">Reference proteome</keyword>
<dbReference type="AlphaFoldDB" id="A0A1X0PAD3"/>
<dbReference type="InterPro" id="IPR009091">
    <property type="entry name" value="RCC1/BLIP-II"/>
</dbReference>
<sequence length="523" mass="56732">MISDAEFWMEVRRKQERGNAIFTAMLPLLHSRQVALDSGVEPREGNLDYSFASTGLIRSQKQVSKEPYADNKVLHIPNSNIPNRPVSTSVIRVLQQVMMFAVPLYTLRYSIPAMSMGSKTSCLVDRLTKQLITFGAGEGVKVPQHLRCRGCVAADGFFAVLTDQDEVWASGGLVVLAYEGGNWTSVPLGKEEIMTNIAGKSLMLVGHGSRLACVTRAFTVRPLSIVSNPVRSIIPFRHVRFLDLGYGEDYYMVGADSVLYKTIASRRSLGTPRRVMALSRTAVSRIACGMGFCLVIDQNGHLYTLGRNKKGQLGIGQLHNVRRRPFLHTSLRHHFFVMVAAGEFHSLALSSSGVVYGAGSNEQGQLGLGDSVKESVYFTAIPLPSLCVGIAAGPEGSMFACEDGRVYACGKNNYNQLGVEKTDAIVSTPSPISAVTTGVEAYTMDFGAYRKPHIKVPNPTEVPVEPNSSPTTAPTGDGGQELSQPEELPPDLETEVPTHPASIPNHEKKKVKEGACAKCCVIM</sequence>
<dbReference type="STRING" id="67003.A0A1X0PAD3"/>
<evidence type="ECO:0000256" key="3">
    <source>
        <dbReference type="SAM" id="MobiDB-lite"/>
    </source>
</evidence>
<dbReference type="PROSITE" id="PS50012">
    <property type="entry name" value="RCC1_3"/>
    <property type="match status" value="2"/>
</dbReference>
<evidence type="ECO:0000256" key="1">
    <source>
        <dbReference type="ARBA" id="ARBA00022737"/>
    </source>
</evidence>
<evidence type="ECO:0000313" key="5">
    <source>
        <dbReference type="Proteomes" id="UP000192257"/>
    </source>
</evidence>
<dbReference type="InterPro" id="IPR000408">
    <property type="entry name" value="Reg_chr_condens"/>
</dbReference>
<dbReference type="OrthoDB" id="5370059at2759"/>
<keyword evidence="1" id="KW-0677">Repeat</keyword>